<name>A0A7X6I5L6_9BURK</name>
<evidence type="ECO:0000313" key="6">
    <source>
        <dbReference type="EMBL" id="NKE65486.1"/>
    </source>
</evidence>
<dbReference type="InterPro" id="IPR011059">
    <property type="entry name" value="Metal-dep_hydrolase_composite"/>
</dbReference>
<evidence type="ECO:0000256" key="3">
    <source>
        <dbReference type="ARBA" id="ARBA00022801"/>
    </source>
</evidence>
<evidence type="ECO:0000313" key="7">
    <source>
        <dbReference type="Proteomes" id="UP000521868"/>
    </source>
</evidence>
<dbReference type="InterPro" id="IPR032466">
    <property type="entry name" value="Metal_Hydrolase"/>
</dbReference>
<evidence type="ECO:0000256" key="2">
    <source>
        <dbReference type="ARBA" id="ARBA00022723"/>
    </source>
</evidence>
<accession>A0A7X6I5L6</accession>
<dbReference type="InterPro" id="IPR010252">
    <property type="entry name" value="HutF"/>
</dbReference>
<feature type="domain" description="Amidohydrolase-related" evidence="5">
    <location>
        <begin position="54"/>
        <end position="437"/>
    </location>
</feature>
<dbReference type="SUPFAM" id="SSF51338">
    <property type="entry name" value="Composite domain of metallo-dependent hydrolases"/>
    <property type="match status" value="1"/>
</dbReference>
<dbReference type="PANTHER" id="PTHR11271:SF48">
    <property type="entry name" value="AMIDOHYDROLASE-RELATED DOMAIN-CONTAINING PROTEIN"/>
    <property type="match status" value="1"/>
</dbReference>
<keyword evidence="2" id="KW-0479">Metal-binding</keyword>
<dbReference type="AlphaFoldDB" id="A0A7X6I5L6"/>
<dbReference type="GO" id="GO:0005829">
    <property type="term" value="C:cytosol"/>
    <property type="evidence" value="ECO:0007669"/>
    <property type="project" value="TreeGrafter"/>
</dbReference>
<keyword evidence="7" id="KW-1185">Reference proteome</keyword>
<dbReference type="InterPro" id="IPR051607">
    <property type="entry name" value="Metallo-dep_hydrolases"/>
</dbReference>
<dbReference type="NCBIfam" id="NF006681">
    <property type="entry name" value="PRK09229.1-2"/>
    <property type="match status" value="1"/>
</dbReference>
<keyword evidence="4" id="KW-0862">Zinc</keyword>
<evidence type="ECO:0000256" key="4">
    <source>
        <dbReference type="ARBA" id="ARBA00022833"/>
    </source>
</evidence>
<dbReference type="NCBIfam" id="NF006684">
    <property type="entry name" value="PRK09229.1-5"/>
    <property type="match status" value="1"/>
</dbReference>
<keyword evidence="3 6" id="KW-0378">Hydrolase</keyword>
<dbReference type="EMBL" id="VTOX01000002">
    <property type="protein sequence ID" value="NKE65486.1"/>
    <property type="molecule type" value="Genomic_DNA"/>
</dbReference>
<dbReference type="Gene3D" id="2.30.40.10">
    <property type="entry name" value="Urease, subunit C, domain 1"/>
    <property type="match status" value="1"/>
</dbReference>
<evidence type="ECO:0000259" key="5">
    <source>
        <dbReference type="Pfam" id="PF01979"/>
    </source>
</evidence>
<gene>
    <name evidence="6" type="ORF">RAMLITH_06595</name>
</gene>
<dbReference type="SUPFAM" id="SSF51556">
    <property type="entry name" value="Metallo-dependent hydrolases"/>
    <property type="match status" value="1"/>
</dbReference>
<comment type="cofactor">
    <cofactor evidence="1">
        <name>Zn(2+)</name>
        <dbReference type="ChEBI" id="CHEBI:29105"/>
    </cofactor>
</comment>
<dbReference type="GO" id="GO:0019239">
    <property type="term" value="F:deaminase activity"/>
    <property type="evidence" value="ECO:0007669"/>
    <property type="project" value="TreeGrafter"/>
</dbReference>
<dbReference type="RefSeq" id="WP_168106606.1">
    <property type="nucleotide sequence ID" value="NZ_VTOX01000002.1"/>
</dbReference>
<dbReference type="NCBIfam" id="TIGR02022">
    <property type="entry name" value="hutF"/>
    <property type="match status" value="1"/>
</dbReference>
<dbReference type="Pfam" id="PF01979">
    <property type="entry name" value="Amidohydro_1"/>
    <property type="match status" value="1"/>
</dbReference>
<dbReference type="Gene3D" id="3.20.20.140">
    <property type="entry name" value="Metal-dependent hydrolases"/>
    <property type="match status" value="1"/>
</dbReference>
<dbReference type="InterPro" id="IPR006680">
    <property type="entry name" value="Amidohydro-rel"/>
</dbReference>
<dbReference type="Proteomes" id="UP000521868">
    <property type="component" value="Unassembled WGS sequence"/>
</dbReference>
<dbReference type="PANTHER" id="PTHR11271">
    <property type="entry name" value="GUANINE DEAMINASE"/>
    <property type="match status" value="1"/>
</dbReference>
<dbReference type="GO" id="GO:0050416">
    <property type="term" value="F:formimidoylglutamate deiminase activity"/>
    <property type="evidence" value="ECO:0007669"/>
    <property type="project" value="UniProtKB-EC"/>
</dbReference>
<evidence type="ECO:0000256" key="1">
    <source>
        <dbReference type="ARBA" id="ARBA00001947"/>
    </source>
</evidence>
<reference evidence="6 7" key="1">
    <citation type="journal article" date="2020" name="Nature">
        <title>Bacterial chemolithoautotrophy via manganese oxidation.</title>
        <authorList>
            <person name="Yu H."/>
            <person name="Leadbetter J.R."/>
        </authorList>
    </citation>
    <scope>NUCLEOTIDE SEQUENCE [LARGE SCALE GENOMIC DNA]</scope>
    <source>
        <strain evidence="6 7">RBP-1</strain>
    </source>
</reference>
<proteinExistence type="predicted"/>
<comment type="caution">
    <text evidence="6">The sequence shown here is derived from an EMBL/GenBank/DDBJ whole genome shotgun (WGS) entry which is preliminary data.</text>
</comment>
<protein>
    <submittedName>
        <fullName evidence="6">Formimidoylglutamate deiminase</fullName>
        <ecNumber evidence="6">3.5.3.13</ecNumber>
    </submittedName>
</protein>
<dbReference type="EC" id="3.5.3.13" evidence="6"/>
<organism evidence="6 7">
    <name type="scientific">Ramlibacter lithotrophicus</name>
    <dbReference type="NCBI Taxonomy" id="2606681"/>
    <lineage>
        <taxon>Bacteria</taxon>
        <taxon>Pseudomonadati</taxon>
        <taxon>Pseudomonadota</taxon>
        <taxon>Betaproteobacteria</taxon>
        <taxon>Burkholderiales</taxon>
        <taxon>Comamonadaceae</taxon>
        <taxon>Ramlibacter</taxon>
    </lineage>
</organism>
<dbReference type="GO" id="GO:0046872">
    <property type="term" value="F:metal ion binding"/>
    <property type="evidence" value="ECO:0007669"/>
    <property type="project" value="UniProtKB-KW"/>
</dbReference>
<sequence length="461" mass="48643">MSTAQRFFAPRAWVDAAWARDVLLTVDEGGSWASVVPDAPATDRAGAVVLDGPVLPGVVDAHSHAFQRAIAGQAEQAGPAGDDFWSWRDRMYSAALRVTPRQLERIAAFLYAELLAGGYTQVCEFHYLHNAPAGGPAADPLEMSMALVRAAQRTGIGLTLLPTLYMRSGFGATGLREDQRRFASTPEGIARLVQEVQREVRGDANVNVGVAIHSLRAAGLDPIREAAAFAAAGGLPVHIHVAEQTQEVQDCLAQTGQRPIEWLLDHVAVDARWNLVHATHTVPAELQGVSERGASIVICPSTEANLGDGVFDLPGHAAAGGAWSVGSDSHVTRGWPEELRLLEYSQRFTLRRRNVAAQAARRASSAAALFGAAIAGGSAASGCRLGGLAVGQRADFLVLDAQSPALLGVPPDNLLDAAVFSSPGASFAQVRVAGRLVPGRSAQIDADYLAAMTELWSVPAR</sequence>